<protein>
    <submittedName>
        <fullName evidence="1">Uncharacterized protein</fullName>
    </submittedName>
</protein>
<evidence type="ECO:0000313" key="1">
    <source>
        <dbReference type="EMBL" id="JAE35029.1"/>
    </source>
</evidence>
<reference evidence="1" key="1">
    <citation type="submission" date="2014-09" db="EMBL/GenBank/DDBJ databases">
        <authorList>
            <person name="Magalhaes I.L.F."/>
            <person name="Oliveira U."/>
            <person name="Santos F.R."/>
            <person name="Vidigal T.H.D.A."/>
            <person name="Brescovit A.D."/>
            <person name="Santos A.J."/>
        </authorList>
    </citation>
    <scope>NUCLEOTIDE SEQUENCE</scope>
    <source>
        <tissue evidence="1">Shoot tissue taken approximately 20 cm above the soil surface</tissue>
    </source>
</reference>
<accession>A0A0A9HGT9</accession>
<proteinExistence type="predicted"/>
<reference evidence="1" key="2">
    <citation type="journal article" date="2015" name="Data Brief">
        <title>Shoot transcriptome of the giant reed, Arundo donax.</title>
        <authorList>
            <person name="Barrero R.A."/>
            <person name="Guerrero F.D."/>
            <person name="Moolhuijzen P."/>
            <person name="Goolsby J.A."/>
            <person name="Tidwell J."/>
            <person name="Bellgard S.E."/>
            <person name="Bellgard M.I."/>
        </authorList>
    </citation>
    <scope>NUCLEOTIDE SEQUENCE</scope>
    <source>
        <tissue evidence="1">Shoot tissue taken approximately 20 cm above the soil surface</tissue>
    </source>
</reference>
<sequence>MLPTVSSMNYFQDRG</sequence>
<name>A0A0A9HGT9_ARUDO</name>
<dbReference type="EMBL" id="GBRH01162867">
    <property type="protein sequence ID" value="JAE35029.1"/>
    <property type="molecule type" value="Transcribed_RNA"/>
</dbReference>
<organism evidence="1">
    <name type="scientific">Arundo donax</name>
    <name type="common">Giant reed</name>
    <name type="synonym">Donax arundinaceus</name>
    <dbReference type="NCBI Taxonomy" id="35708"/>
    <lineage>
        <taxon>Eukaryota</taxon>
        <taxon>Viridiplantae</taxon>
        <taxon>Streptophyta</taxon>
        <taxon>Embryophyta</taxon>
        <taxon>Tracheophyta</taxon>
        <taxon>Spermatophyta</taxon>
        <taxon>Magnoliopsida</taxon>
        <taxon>Liliopsida</taxon>
        <taxon>Poales</taxon>
        <taxon>Poaceae</taxon>
        <taxon>PACMAD clade</taxon>
        <taxon>Arundinoideae</taxon>
        <taxon>Arundineae</taxon>
        <taxon>Arundo</taxon>
    </lineage>
</organism>